<evidence type="ECO:0000259" key="2">
    <source>
        <dbReference type="PROSITE" id="PS50940"/>
    </source>
</evidence>
<dbReference type="InterPro" id="IPR002557">
    <property type="entry name" value="Chitin-bd_dom"/>
</dbReference>
<dbReference type="SMART" id="SM00494">
    <property type="entry name" value="ChtBD2"/>
    <property type="match status" value="1"/>
</dbReference>
<feature type="domain" description="Chitin-binding type-2" evidence="2">
    <location>
        <begin position="229"/>
        <end position="283"/>
    </location>
</feature>
<dbReference type="PROSITE" id="PS50940">
    <property type="entry name" value="CHIT_BIND_II"/>
    <property type="match status" value="1"/>
</dbReference>
<evidence type="ECO:0000256" key="1">
    <source>
        <dbReference type="SAM" id="MobiDB-lite"/>
    </source>
</evidence>
<keyword evidence="4" id="KW-1185">Reference proteome</keyword>
<dbReference type="InterPro" id="IPR036508">
    <property type="entry name" value="Chitin-bd_dom_sf"/>
</dbReference>
<accession>A0AAD5M4E7</accession>
<sequence length="350" mass="38622">MTFQSAKQFRPTIHHSEKANKGSEFPTTGSTSPAPGWENLHNKQHVYSSMSEGSRRQQVFDGFDGEFNPWLGDEDDLVFVPNAYKHPKQHPHSRSESEEESDVFSPVDDSRADEDKAGSDVRPEFVSDDVYTNMDTEYPDQSTERSVHNFKSPGIVCNRILPSRFCILSIGGVSLLAACPVGDLFDIVTKKCVTSTSCGQTGSIINSDQQVPPPTISTLVQHTTPLKVEPGCMEKSDFAMDCNGNFMKCVNGHFYPMKCPKGLVFDQLIRMCNFARDVPACRAQSTMSKRHMNEPTDRTSTGDPVFPAVNETLVDMNVTVNSTAISYPDIAIVSETVANYSVVEISGIDI</sequence>
<gene>
    <name evidence="3" type="ORF">KIN20_006875</name>
</gene>
<dbReference type="Gene3D" id="2.170.140.10">
    <property type="entry name" value="Chitin binding domain"/>
    <property type="match status" value="1"/>
</dbReference>
<feature type="region of interest" description="Disordered" evidence="1">
    <location>
        <begin position="1"/>
        <end position="42"/>
    </location>
</feature>
<protein>
    <recommendedName>
        <fullName evidence="2">Chitin-binding type-2 domain-containing protein</fullName>
    </recommendedName>
</protein>
<dbReference type="Proteomes" id="UP001196413">
    <property type="component" value="Unassembled WGS sequence"/>
</dbReference>
<dbReference type="SUPFAM" id="SSF57625">
    <property type="entry name" value="Invertebrate chitin-binding proteins"/>
    <property type="match status" value="1"/>
</dbReference>
<evidence type="ECO:0000313" key="4">
    <source>
        <dbReference type="Proteomes" id="UP001196413"/>
    </source>
</evidence>
<proteinExistence type="predicted"/>
<dbReference type="GO" id="GO:0005576">
    <property type="term" value="C:extracellular region"/>
    <property type="evidence" value="ECO:0007669"/>
    <property type="project" value="InterPro"/>
</dbReference>
<feature type="non-terminal residue" evidence="3">
    <location>
        <position position="1"/>
    </location>
</feature>
<feature type="compositionally biased region" description="Basic and acidic residues" evidence="1">
    <location>
        <begin position="108"/>
        <end position="120"/>
    </location>
</feature>
<dbReference type="EMBL" id="JAHQIW010000974">
    <property type="protein sequence ID" value="KAJ1350945.1"/>
    <property type="molecule type" value="Genomic_DNA"/>
</dbReference>
<feature type="region of interest" description="Disordered" evidence="1">
    <location>
        <begin position="84"/>
        <end position="120"/>
    </location>
</feature>
<dbReference type="Pfam" id="PF01607">
    <property type="entry name" value="CBM_14"/>
    <property type="match status" value="1"/>
</dbReference>
<organism evidence="3 4">
    <name type="scientific">Parelaphostrongylus tenuis</name>
    <name type="common">Meningeal worm</name>
    <dbReference type="NCBI Taxonomy" id="148309"/>
    <lineage>
        <taxon>Eukaryota</taxon>
        <taxon>Metazoa</taxon>
        <taxon>Ecdysozoa</taxon>
        <taxon>Nematoda</taxon>
        <taxon>Chromadorea</taxon>
        <taxon>Rhabditida</taxon>
        <taxon>Rhabditina</taxon>
        <taxon>Rhabditomorpha</taxon>
        <taxon>Strongyloidea</taxon>
        <taxon>Metastrongylidae</taxon>
        <taxon>Parelaphostrongylus</taxon>
    </lineage>
</organism>
<evidence type="ECO:0000313" key="3">
    <source>
        <dbReference type="EMBL" id="KAJ1350945.1"/>
    </source>
</evidence>
<comment type="caution">
    <text evidence="3">The sequence shown here is derived from an EMBL/GenBank/DDBJ whole genome shotgun (WGS) entry which is preliminary data.</text>
</comment>
<reference evidence="3" key="1">
    <citation type="submission" date="2021-06" db="EMBL/GenBank/DDBJ databases">
        <title>Parelaphostrongylus tenuis whole genome reference sequence.</title>
        <authorList>
            <person name="Garwood T.J."/>
            <person name="Larsen P.A."/>
            <person name="Fountain-Jones N.M."/>
            <person name="Garbe J.R."/>
            <person name="Macchietto M.G."/>
            <person name="Kania S.A."/>
            <person name="Gerhold R.W."/>
            <person name="Richards J.E."/>
            <person name="Wolf T.M."/>
        </authorList>
    </citation>
    <scope>NUCLEOTIDE SEQUENCE</scope>
    <source>
        <strain evidence="3">MNPRO001-30</strain>
        <tissue evidence="3">Meninges</tissue>
    </source>
</reference>
<dbReference type="GO" id="GO:0008061">
    <property type="term" value="F:chitin binding"/>
    <property type="evidence" value="ECO:0007669"/>
    <property type="project" value="InterPro"/>
</dbReference>
<name>A0AAD5M4E7_PARTN</name>
<dbReference type="AlphaFoldDB" id="A0AAD5M4E7"/>